<protein>
    <recommendedName>
        <fullName evidence="17">Nectin-1</fullName>
    </recommendedName>
    <alternativeName>
        <fullName evidence="19">Herpes virus entry mediator C</fullName>
    </alternativeName>
    <alternativeName>
        <fullName evidence="18">Nectin cell adhesion molecule 1</fullName>
    </alternativeName>
    <alternativeName>
        <fullName evidence="20">Poliovirus receptor-related protein 1</fullName>
    </alternativeName>
</protein>
<keyword evidence="21" id="KW-0675">Receptor</keyword>
<dbReference type="GO" id="GO:0005886">
    <property type="term" value="C:plasma membrane"/>
    <property type="evidence" value="ECO:0007669"/>
    <property type="project" value="UniProtKB-SubCell"/>
</dbReference>
<evidence type="ECO:0000256" key="22">
    <source>
        <dbReference type="SAM" id="MobiDB-lite"/>
    </source>
</evidence>
<evidence type="ECO:0000259" key="24">
    <source>
        <dbReference type="PROSITE" id="PS50835"/>
    </source>
</evidence>
<dbReference type="GO" id="GO:0042802">
    <property type="term" value="F:identical protein binding"/>
    <property type="evidence" value="ECO:0007669"/>
    <property type="project" value="Ensembl"/>
</dbReference>
<dbReference type="PANTHER" id="PTHR23277:SF69">
    <property type="entry name" value="NECTIN-1"/>
    <property type="match status" value="1"/>
</dbReference>
<dbReference type="GO" id="GO:0098631">
    <property type="term" value="F:cell adhesion mediator activity"/>
    <property type="evidence" value="ECO:0007669"/>
    <property type="project" value="Ensembl"/>
</dbReference>
<dbReference type="Pfam" id="PF08205">
    <property type="entry name" value="C2-set_2"/>
    <property type="match status" value="1"/>
</dbReference>
<dbReference type="InterPro" id="IPR013162">
    <property type="entry name" value="CD80_C2-set"/>
</dbReference>
<evidence type="ECO:0000256" key="23">
    <source>
        <dbReference type="SAM" id="SignalP"/>
    </source>
</evidence>
<keyword evidence="4" id="KW-1003">Cell membrane</keyword>
<evidence type="ECO:0000256" key="20">
    <source>
        <dbReference type="ARBA" id="ARBA00083951"/>
    </source>
</evidence>
<dbReference type="Pfam" id="PF07686">
    <property type="entry name" value="V-set"/>
    <property type="match status" value="1"/>
</dbReference>
<keyword evidence="13" id="KW-1015">Disulfide bond</keyword>
<evidence type="ECO:0000256" key="21">
    <source>
        <dbReference type="ARBA" id="ARBA00084118"/>
    </source>
</evidence>
<dbReference type="Gene3D" id="2.60.40.10">
    <property type="entry name" value="Immunoglobulins"/>
    <property type="match status" value="3"/>
</dbReference>
<evidence type="ECO:0000256" key="10">
    <source>
        <dbReference type="ARBA" id="ARBA00022949"/>
    </source>
</evidence>
<dbReference type="Bgee" id="ENSMFAG00000045996">
    <property type="expression patterns" value="Expressed in temporal lobe and 8 other cell types or tissues"/>
</dbReference>
<evidence type="ECO:0000256" key="18">
    <source>
        <dbReference type="ARBA" id="ARBA00082572"/>
    </source>
</evidence>
<dbReference type="Pfam" id="PF13927">
    <property type="entry name" value="Ig_3"/>
    <property type="match status" value="1"/>
</dbReference>
<keyword evidence="11" id="KW-1133">Transmembrane helix</keyword>
<evidence type="ECO:0000256" key="9">
    <source>
        <dbReference type="ARBA" id="ARBA00022889"/>
    </source>
</evidence>
<dbReference type="GO" id="GO:0001618">
    <property type="term" value="F:virus receptor activity"/>
    <property type="evidence" value="ECO:0007669"/>
    <property type="project" value="UniProtKB-KW"/>
</dbReference>
<dbReference type="InterPro" id="IPR013783">
    <property type="entry name" value="Ig-like_fold"/>
</dbReference>
<accession>A0A2K5WR10</accession>
<keyword evidence="8" id="KW-0677">Repeat</keyword>
<keyword evidence="5" id="KW-0945">Host-virus interaction</keyword>
<comment type="subcellular location">
    <subcellularLocation>
        <location evidence="2">Cell junction</location>
        <location evidence="2">Adherens junction</location>
    </subcellularLocation>
    <subcellularLocation>
        <location evidence="1">Cell membrane</location>
        <topology evidence="1">Single-pass type I membrane protein</topology>
    </subcellularLocation>
</comment>
<keyword evidence="12" id="KW-0472">Membrane</keyword>
<dbReference type="CDD" id="cd05886">
    <property type="entry name" value="IgV_1_Nectin-1_like"/>
    <property type="match status" value="1"/>
</dbReference>
<dbReference type="InterPro" id="IPR007110">
    <property type="entry name" value="Ig-like_dom"/>
</dbReference>
<dbReference type="FunFam" id="2.60.40.10:FF:000304">
    <property type="entry name" value="Nectin cell adhesion molecule 1"/>
    <property type="match status" value="1"/>
</dbReference>
<dbReference type="InterPro" id="IPR041849">
    <property type="entry name" value="Nectin-1_IgV1"/>
</dbReference>
<comment type="subunit">
    <text evidence="16">Cis- and trans-homodimer. Can form trans-heterodimers with NECTIN3 and with NECTIN4. Interaction between NECTIN1 and NECTIN3 on the pre- and postsynaptic sites, respectively, initiates the formation of puncta adherentia junctions between axons and dendrites. Interacts (via cytoplasmic domain) with AFDN (via PDZ domain); this interaction recruits NECTIN1 to cadherin-based adherens junctions and provides a connection with the actin cytoskeleton. Interacts with integrin alphaV/beta3. Interacts (via Ig-like C2-type domain 2) with FGFR1, FGFR2 and FGFR3.</text>
</comment>
<evidence type="ECO:0000313" key="26">
    <source>
        <dbReference type="Proteomes" id="UP000233100"/>
    </source>
</evidence>
<dbReference type="SMART" id="SM00408">
    <property type="entry name" value="IGc2"/>
    <property type="match status" value="2"/>
</dbReference>
<dbReference type="SMART" id="SM00409">
    <property type="entry name" value="IG"/>
    <property type="match status" value="2"/>
</dbReference>
<keyword evidence="9" id="KW-0130">Cell adhesion</keyword>
<dbReference type="GO" id="GO:1902414">
    <property type="term" value="P:protein localization to cell junction"/>
    <property type="evidence" value="ECO:0007669"/>
    <property type="project" value="TreeGrafter"/>
</dbReference>
<feature type="compositionally biased region" description="Basic and acidic residues" evidence="22">
    <location>
        <begin position="415"/>
        <end position="432"/>
    </location>
</feature>
<feature type="signal peptide" evidence="23">
    <location>
        <begin position="1"/>
        <end position="30"/>
    </location>
</feature>
<keyword evidence="6" id="KW-0812">Transmembrane</keyword>
<evidence type="ECO:0000256" key="15">
    <source>
        <dbReference type="ARBA" id="ARBA00055452"/>
    </source>
</evidence>
<proteinExistence type="inferred from homology"/>
<evidence type="ECO:0000256" key="6">
    <source>
        <dbReference type="ARBA" id="ARBA00022692"/>
    </source>
</evidence>
<dbReference type="GO" id="GO:0007157">
    <property type="term" value="P:heterophilic cell-cell adhesion via plasma membrane cell adhesion molecules"/>
    <property type="evidence" value="ECO:0007669"/>
    <property type="project" value="Ensembl"/>
</dbReference>
<evidence type="ECO:0000256" key="5">
    <source>
        <dbReference type="ARBA" id="ARBA00022581"/>
    </source>
</evidence>
<comment type="similarity">
    <text evidence="3">Belongs to the nectin family.</text>
</comment>
<dbReference type="AlphaFoldDB" id="A0A2K5WR10"/>
<comment type="function">
    <text evidence="15">Cell adhesion molecule that promotes cell-cell contacts and plays important roles in the development of the nervous system. Acts by forming homophilic or heterophilic trans-dimers. Heterophilic interactions have been detected between NECTIN1 and NECTIN3 and between NECTIN1 and NECTIN4. Involved in axon guidance by promoting contacts between the commissural axons and the floor plate cells. Involved in synaptogegesis. Has some neurite outgrowth-promoting activity. Promotes formation of checkerboard-like cellular pattern of hair cells and supporting cells in the auditory epithelium via heterophilic interaction with NECTIN3: NECTIN1 is present in the membrane of hair cells and associates with NECTIN3 on supporting cells, thereby mediating heterotypic adhesion between these two cell types. Required for enamel mineralization.</text>
</comment>
<evidence type="ECO:0000256" key="1">
    <source>
        <dbReference type="ARBA" id="ARBA00004251"/>
    </source>
</evidence>
<dbReference type="GO" id="GO:0005912">
    <property type="term" value="C:adherens junction"/>
    <property type="evidence" value="ECO:0007669"/>
    <property type="project" value="UniProtKB-SubCell"/>
</dbReference>
<feature type="domain" description="Ig-like" evidence="24">
    <location>
        <begin position="26"/>
        <end position="144"/>
    </location>
</feature>
<keyword evidence="21" id="KW-1183">Host cell receptor for virus entry</keyword>
<evidence type="ECO:0000256" key="13">
    <source>
        <dbReference type="ARBA" id="ARBA00023157"/>
    </source>
</evidence>
<dbReference type="GeneTree" id="ENSGT00940000156933"/>
<keyword evidence="14" id="KW-0325">Glycoprotein</keyword>
<keyword evidence="10" id="KW-0965">Cell junction</keyword>
<evidence type="ECO:0000256" key="19">
    <source>
        <dbReference type="ARBA" id="ARBA00082666"/>
    </source>
</evidence>
<reference evidence="25 26" key="1">
    <citation type="submission" date="2013-03" db="EMBL/GenBank/DDBJ databases">
        <authorList>
            <person name="Warren W."/>
            <person name="Wilson R.K."/>
        </authorList>
    </citation>
    <scope>NUCLEOTIDE SEQUENCE</scope>
</reference>
<dbReference type="FunFam" id="2.60.40.10:FF:000427">
    <property type="entry name" value="Nectin cell adhesion molecule 1"/>
    <property type="match status" value="1"/>
</dbReference>
<dbReference type="PANTHER" id="PTHR23277">
    <property type="entry name" value="NECTIN-RELATED"/>
    <property type="match status" value="1"/>
</dbReference>
<evidence type="ECO:0000256" key="12">
    <source>
        <dbReference type="ARBA" id="ARBA00023136"/>
    </source>
</evidence>
<evidence type="ECO:0000256" key="16">
    <source>
        <dbReference type="ARBA" id="ARBA00063326"/>
    </source>
</evidence>
<dbReference type="Proteomes" id="UP000233100">
    <property type="component" value="Chromosome 14"/>
</dbReference>
<sequence length="483" mass="53264">MARMGLAGAAGRWWGLALGLTAFFLPGAHSQVVQVNDSMYGFIGTDVVLHCSFANPLPSVKITQVTWQKITQATNGSKQNVAIYNPSMGVSVLAPYRERVEFLRPSFTDGTIRLSRLELEDEGVYICEFATFPTGNRESQLNLTVMAKPTNWIEGTQAVLRAKKGQDDKVLVATCTSANGKPPSVVSWETRLKGEAEYQEIRNPNGTVTVISRYRLVPSREAHQQSLALPHGPLQGKPHSQYEPEVTIEGFDGNWYLQRMDVKLTCKADANPPATEYHWTTLNGSLPKGVEAQNRTLFFKGPISYSLAGTYICEATNPIGTRSGQVEVNITEFPYTPSPPEHGRGSVLLVLIVGDYSTKKHVYGNGYSKAGIPQHHPPMAQNLQYPDDSDDEKKAGPLGGSSYEEEEEEEGGGGGERKVGGPHPKYDEDAKRPYFTVDEAEARQDGYGDRTLGYQYDPEQLDLAENMVSQNDGSFISKKEWYV</sequence>
<gene>
    <name evidence="25" type="primary">NECTIN1</name>
</gene>
<dbReference type="InterPro" id="IPR013106">
    <property type="entry name" value="Ig_V-set"/>
</dbReference>
<dbReference type="InterPro" id="IPR003599">
    <property type="entry name" value="Ig_sub"/>
</dbReference>
<feature type="region of interest" description="Disordered" evidence="22">
    <location>
        <begin position="367"/>
        <end position="454"/>
    </location>
</feature>
<feature type="chain" id="PRO_5030052343" description="Nectin-1" evidence="23">
    <location>
        <begin position="31"/>
        <end position="483"/>
    </location>
</feature>
<reference evidence="25" key="3">
    <citation type="submission" date="2025-09" db="UniProtKB">
        <authorList>
            <consortium name="Ensembl"/>
        </authorList>
    </citation>
    <scope>IDENTIFICATION</scope>
</reference>
<evidence type="ECO:0000256" key="2">
    <source>
        <dbReference type="ARBA" id="ARBA00004536"/>
    </source>
</evidence>
<evidence type="ECO:0000256" key="17">
    <source>
        <dbReference type="ARBA" id="ARBA00069650"/>
    </source>
</evidence>
<evidence type="ECO:0000256" key="4">
    <source>
        <dbReference type="ARBA" id="ARBA00022475"/>
    </source>
</evidence>
<reference evidence="25" key="2">
    <citation type="submission" date="2025-08" db="UniProtKB">
        <authorList>
            <consortium name="Ensembl"/>
        </authorList>
    </citation>
    <scope>IDENTIFICATION</scope>
</reference>
<dbReference type="FunFam" id="2.60.40.10:FF:000268">
    <property type="entry name" value="Nectin cell adhesion molecule 1"/>
    <property type="match status" value="1"/>
</dbReference>
<evidence type="ECO:0000256" key="8">
    <source>
        <dbReference type="ARBA" id="ARBA00022737"/>
    </source>
</evidence>
<evidence type="ECO:0000256" key="3">
    <source>
        <dbReference type="ARBA" id="ARBA00007810"/>
    </source>
</evidence>
<dbReference type="Ensembl" id="ENSMFAT00000013894.2">
    <property type="protein sequence ID" value="ENSMFAP00000039630.2"/>
    <property type="gene ID" value="ENSMFAG00000045996.2"/>
</dbReference>
<evidence type="ECO:0000256" key="7">
    <source>
        <dbReference type="ARBA" id="ARBA00022729"/>
    </source>
</evidence>
<dbReference type="InterPro" id="IPR036179">
    <property type="entry name" value="Ig-like_dom_sf"/>
</dbReference>
<evidence type="ECO:0000313" key="25">
    <source>
        <dbReference type="Ensembl" id="ENSMFAP00000039630.2"/>
    </source>
</evidence>
<keyword evidence="26" id="KW-1185">Reference proteome</keyword>
<evidence type="ECO:0000256" key="14">
    <source>
        <dbReference type="ARBA" id="ARBA00023180"/>
    </source>
</evidence>
<name>A0A2K5WR10_MACFA</name>
<dbReference type="SMART" id="SM00406">
    <property type="entry name" value="IGv"/>
    <property type="match status" value="1"/>
</dbReference>
<dbReference type="PROSITE" id="PS50835">
    <property type="entry name" value="IG_LIKE"/>
    <property type="match status" value="2"/>
</dbReference>
<dbReference type="InterPro" id="IPR051427">
    <property type="entry name" value="Nectin/Nectin-like"/>
</dbReference>
<keyword evidence="7 23" id="KW-0732">Signal</keyword>
<dbReference type="GO" id="GO:0007156">
    <property type="term" value="P:homophilic cell adhesion via plasma membrane adhesion molecules"/>
    <property type="evidence" value="ECO:0007669"/>
    <property type="project" value="Ensembl"/>
</dbReference>
<organism evidence="25 26">
    <name type="scientific">Macaca fascicularis</name>
    <name type="common">Crab-eating macaque</name>
    <name type="synonym">Cynomolgus monkey</name>
    <dbReference type="NCBI Taxonomy" id="9541"/>
    <lineage>
        <taxon>Eukaryota</taxon>
        <taxon>Metazoa</taxon>
        <taxon>Chordata</taxon>
        <taxon>Craniata</taxon>
        <taxon>Vertebrata</taxon>
        <taxon>Euteleostomi</taxon>
        <taxon>Mammalia</taxon>
        <taxon>Eutheria</taxon>
        <taxon>Euarchontoglires</taxon>
        <taxon>Primates</taxon>
        <taxon>Haplorrhini</taxon>
        <taxon>Catarrhini</taxon>
        <taxon>Cercopithecidae</taxon>
        <taxon>Cercopithecinae</taxon>
        <taxon>Macaca</taxon>
    </lineage>
</organism>
<dbReference type="InterPro" id="IPR003598">
    <property type="entry name" value="Ig_sub2"/>
</dbReference>
<dbReference type="VEuPathDB" id="HostDB:ENSMFAG00000045996"/>
<dbReference type="SUPFAM" id="SSF48726">
    <property type="entry name" value="Immunoglobulin"/>
    <property type="match status" value="2"/>
</dbReference>
<evidence type="ECO:0000256" key="11">
    <source>
        <dbReference type="ARBA" id="ARBA00022989"/>
    </source>
</evidence>
<feature type="domain" description="Ig-like" evidence="24">
    <location>
        <begin position="244"/>
        <end position="331"/>
    </location>
</feature>